<feature type="transmembrane region" description="Helical" evidence="8">
    <location>
        <begin position="182"/>
        <end position="202"/>
    </location>
</feature>
<dbReference type="GO" id="GO:0022857">
    <property type="term" value="F:transmembrane transporter activity"/>
    <property type="evidence" value="ECO:0007669"/>
    <property type="project" value="InterPro"/>
</dbReference>
<dbReference type="eggNOG" id="COG0477">
    <property type="taxonomic scope" value="Bacteria"/>
</dbReference>
<dbReference type="KEGG" id="fra:Francci3_1772"/>
<dbReference type="EMBL" id="CP000249">
    <property type="protein sequence ID" value="ABD11148.1"/>
    <property type="molecule type" value="Genomic_DNA"/>
</dbReference>
<keyword evidence="11" id="KW-1185">Reference proteome</keyword>
<comment type="subcellular location">
    <subcellularLocation>
        <location evidence="1">Cell membrane</location>
        <topology evidence="1">Multi-pass membrane protein</topology>
    </subcellularLocation>
</comment>
<dbReference type="PANTHER" id="PTHR42718:SF46">
    <property type="entry name" value="BLR6921 PROTEIN"/>
    <property type="match status" value="1"/>
</dbReference>
<feature type="transmembrane region" description="Helical" evidence="8">
    <location>
        <begin position="123"/>
        <end position="141"/>
    </location>
</feature>
<dbReference type="InterPro" id="IPR020846">
    <property type="entry name" value="MFS_dom"/>
</dbReference>
<dbReference type="InterPro" id="IPR036259">
    <property type="entry name" value="MFS_trans_sf"/>
</dbReference>
<evidence type="ECO:0000256" key="6">
    <source>
        <dbReference type="ARBA" id="ARBA00023136"/>
    </source>
</evidence>
<feature type="transmembrane region" description="Helical" evidence="8">
    <location>
        <begin position="376"/>
        <end position="401"/>
    </location>
</feature>
<dbReference type="Gene3D" id="1.20.1250.20">
    <property type="entry name" value="MFS general substrate transporter like domains"/>
    <property type="match status" value="1"/>
</dbReference>
<evidence type="ECO:0000313" key="11">
    <source>
        <dbReference type="Proteomes" id="UP000001937"/>
    </source>
</evidence>
<dbReference type="GO" id="GO:0005886">
    <property type="term" value="C:plasma membrane"/>
    <property type="evidence" value="ECO:0007669"/>
    <property type="project" value="UniProtKB-SubCell"/>
</dbReference>
<evidence type="ECO:0000256" key="1">
    <source>
        <dbReference type="ARBA" id="ARBA00004651"/>
    </source>
</evidence>
<name>Q2JC44_FRACC</name>
<evidence type="ECO:0000256" key="5">
    <source>
        <dbReference type="ARBA" id="ARBA00022989"/>
    </source>
</evidence>
<feature type="transmembrane region" description="Helical" evidence="8">
    <location>
        <begin position="153"/>
        <end position="176"/>
    </location>
</feature>
<protein>
    <submittedName>
        <fullName evidence="10">Major facilitator superfamily MFS_1</fullName>
    </submittedName>
</protein>
<feature type="transmembrane region" description="Helical" evidence="8">
    <location>
        <begin position="452"/>
        <end position="474"/>
    </location>
</feature>
<keyword evidence="4 8" id="KW-0812">Transmembrane</keyword>
<feature type="transmembrane region" description="Helical" evidence="8">
    <location>
        <begin position="311"/>
        <end position="339"/>
    </location>
</feature>
<evidence type="ECO:0000256" key="2">
    <source>
        <dbReference type="ARBA" id="ARBA00022448"/>
    </source>
</evidence>
<evidence type="ECO:0000256" key="3">
    <source>
        <dbReference type="ARBA" id="ARBA00022475"/>
    </source>
</evidence>
<evidence type="ECO:0000259" key="9">
    <source>
        <dbReference type="PROSITE" id="PS50850"/>
    </source>
</evidence>
<dbReference type="PhylomeDB" id="Q2JC44"/>
<dbReference type="Proteomes" id="UP000001937">
    <property type="component" value="Chromosome"/>
</dbReference>
<keyword evidence="6 8" id="KW-0472">Membrane</keyword>
<organism evidence="10 11">
    <name type="scientific">Frankia casuarinae (strain DSM 45818 / CECT 9043 / HFP020203 / CcI3)</name>
    <dbReference type="NCBI Taxonomy" id="106370"/>
    <lineage>
        <taxon>Bacteria</taxon>
        <taxon>Bacillati</taxon>
        <taxon>Actinomycetota</taxon>
        <taxon>Actinomycetes</taxon>
        <taxon>Frankiales</taxon>
        <taxon>Frankiaceae</taxon>
        <taxon>Frankia</taxon>
    </lineage>
</organism>
<dbReference type="InterPro" id="IPR011701">
    <property type="entry name" value="MFS"/>
</dbReference>
<keyword evidence="5 8" id="KW-1133">Transmembrane helix</keyword>
<feature type="transmembrane region" description="Helical" evidence="8">
    <location>
        <begin position="214"/>
        <end position="234"/>
    </location>
</feature>
<gene>
    <name evidence="10" type="ordered locus">Francci3_1772</name>
</gene>
<sequence>MVNKRGSRAIRGGRDLDADKSSPTGALLLLNIQHLLIAMDFTVVFVALPTMGDDLGLTDRGLTYVTATYGLAFAAFLLLGGRAADVFGRRRVLLVGLALFVVASVVAVSGSAAALLVGRSMQGAAAGLITPAAQALVVTRYPEGKQRTRALSWWGVTGAGGLALGGPAAGVLTWALDWRAVLLVNVPIGLLCLVLAPRLIAVDATRETEAGPRFRLPAVLTAGAAMGLLVWTVAEGPVSAAADTLVRATAVVVLLGAFVLMERRSTDRLMHRDILRVRPVAVADLMSVFFGAALGGQFFAITLYLQAVSGMSALVAGLMFIPVTLFMVVGNKVGVLLIARIGPIRSLPVGLAIAAVAEVAMAFLPTGGGVPLLVPAMILLGLGQGIAFVAITVAATATVAAERQGVASGLLNVGMNIGQSIGPAVLAAIVTWRSTAALDGGAGQAEANNQGLHGAFLAIAAIVVVGLLVCGVLLRSGPGRVESVHAG</sequence>
<dbReference type="RefSeq" id="WP_011436210.1">
    <property type="nucleotide sequence ID" value="NC_007777.1"/>
</dbReference>
<evidence type="ECO:0000256" key="8">
    <source>
        <dbReference type="SAM" id="Phobius"/>
    </source>
</evidence>
<dbReference type="Pfam" id="PF07690">
    <property type="entry name" value="MFS_1"/>
    <property type="match status" value="1"/>
</dbReference>
<feature type="transmembrane region" description="Helical" evidence="8">
    <location>
        <begin position="413"/>
        <end position="432"/>
    </location>
</feature>
<feature type="transmembrane region" description="Helical" evidence="8">
    <location>
        <begin position="240"/>
        <end position="261"/>
    </location>
</feature>
<dbReference type="PANTHER" id="PTHR42718">
    <property type="entry name" value="MAJOR FACILITATOR SUPERFAMILY MULTIDRUG TRANSPORTER MFSC"/>
    <property type="match status" value="1"/>
</dbReference>
<dbReference type="InterPro" id="IPR005829">
    <property type="entry name" value="Sugar_transporter_CS"/>
</dbReference>
<feature type="domain" description="Major facilitator superfamily (MFS) profile" evidence="9">
    <location>
        <begin position="26"/>
        <end position="478"/>
    </location>
</feature>
<feature type="transmembrane region" description="Helical" evidence="8">
    <location>
        <begin position="61"/>
        <end position="80"/>
    </location>
</feature>
<feature type="transmembrane region" description="Helical" evidence="8">
    <location>
        <begin position="92"/>
        <end position="117"/>
    </location>
</feature>
<keyword evidence="3" id="KW-1003">Cell membrane</keyword>
<reference evidence="10 11" key="1">
    <citation type="journal article" date="2007" name="Genome Res.">
        <title>Genome characteristics of facultatively symbiotic Frankia sp. strains reflect host range and host plant biogeography.</title>
        <authorList>
            <person name="Normand P."/>
            <person name="Lapierre P."/>
            <person name="Tisa L.S."/>
            <person name="Gogarten J.P."/>
            <person name="Alloisio N."/>
            <person name="Bagnarol E."/>
            <person name="Bassi C.A."/>
            <person name="Berry A.M."/>
            <person name="Bickhart D.M."/>
            <person name="Choisne N."/>
            <person name="Couloux A."/>
            <person name="Cournoyer B."/>
            <person name="Cruveiller S."/>
            <person name="Daubin V."/>
            <person name="Demange N."/>
            <person name="Francino M.P."/>
            <person name="Goltsman E."/>
            <person name="Huang Y."/>
            <person name="Kopp O.R."/>
            <person name="Labarre L."/>
            <person name="Lapidus A."/>
            <person name="Lavire C."/>
            <person name="Marechal J."/>
            <person name="Martinez M."/>
            <person name="Mastronunzio J.E."/>
            <person name="Mullin B.C."/>
            <person name="Niemann J."/>
            <person name="Pujic P."/>
            <person name="Rawnsley T."/>
            <person name="Rouy Z."/>
            <person name="Schenowitz C."/>
            <person name="Sellstedt A."/>
            <person name="Tavares F."/>
            <person name="Tomkins J.P."/>
            <person name="Vallenet D."/>
            <person name="Valverde C."/>
            <person name="Wall L.G."/>
            <person name="Wang Y."/>
            <person name="Medigue C."/>
            <person name="Benson D.R."/>
        </authorList>
    </citation>
    <scope>NUCLEOTIDE SEQUENCE [LARGE SCALE GENOMIC DNA]</scope>
    <source>
        <strain evidence="11">DSM 45818 / CECT 9043 / CcI3</strain>
    </source>
</reference>
<dbReference type="OrthoDB" id="7375466at2"/>
<dbReference type="Gene3D" id="1.20.1720.10">
    <property type="entry name" value="Multidrug resistance protein D"/>
    <property type="match status" value="1"/>
</dbReference>
<dbReference type="STRING" id="106370.Francci3_1772"/>
<feature type="transmembrane region" description="Helical" evidence="8">
    <location>
        <begin position="26"/>
        <end position="49"/>
    </location>
</feature>
<dbReference type="HOGENOM" id="CLU_000960_28_2_11"/>
<feature type="region of interest" description="Disordered" evidence="7">
    <location>
        <begin position="1"/>
        <end position="20"/>
    </location>
</feature>
<proteinExistence type="predicted"/>
<keyword evidence="2" id="KW-0813">Transport</keyword>
<evidence type="ECO:0000313" key="10">
    <source>
        <dbReference type="EMBL" id="ABD11148.1"/>
    </source>
</evidence>
<dbReference type="AlphaFoldDB" id="Q2JC44"/>
<feature type="transmembrane region" description="Helical" evidence="8">
    <location>
        <begin position="282"/>
        <end position="305"/>
    </location>
</feature>
<evidence type="ECO:0000256" key="4">
    <source>
        <dbReference type="ARBA" id="ARBA00022692"/>
    </source>
</evidence>
<dbReference type="PROSITE" id="PS00216">
    <property type="entry name" value="SUGAR_TRANSPORT_1"/>
    <property type="match status" value="1"/>
</dbReference>
<dbReference type="CDD" id="cd17321">
    <property type="entry name" value="MFS_MMR_MDR_like"/>
    <property type="match status" value="1"/>
</dbReference>
<dbReference type="PROSITE" id="PS50850">
    <property type="entry name" value="MFS"/>
    <property type="match status" value="1"/>
</dbReference>
<accession>Q2JC44</accession>
<feature type="transmembrane region" description="Helical" evidence="8">
    <location>
        <begin position="346"/>
        <end position="364"/>
    </location>
</feature>
<dbReference type="SUPFAM" id="SSF103473">
    <property type="entry name" value="MFS general substrate transporter"/>
    <property type="match status" value="1"/>
</dbReference>
<evidence type="ECO:0000256" key="7">
    <source>
        <dbReference type="SAM" id="MobiDB-lite"/>
    </source>
</evidence>